<feature type="domain" description="ABC transporter" evidence="11">
    <location>
        <begin position="5"/>
        <end position="249"/>
    </location>
</feature>
<keyword evidence="13" id="KW-1185">Reference proteome</keyword>
<sequence>MSPLLTVTDLCVRAGDKTLVRDVGFALEAGQSLGIVGESGSGKTMTARAVLAALPAGVTASGEIVFDGIPMVGRRERDLRPLRGTRVSMVMQDPFTALNPLQTIGEHIRESLPRRVRRDRATARSEVARRLAEVGLDSAEVAGRYPFQLSGGMRQRVAIAAALAADPDLLIADEPTTALDASTQAEILRLLHKLQRDRGMALVLITHDLRVAFSVCDRVLVMYAGSVVEDAPSAALMEVPEHPYTLGLLMAEPPVTHVVETLTAIPGSVPRADDVATRCAFAARCDWHVPQCAASRPPLAPVGPGHLSACTRLDEIRPGLRQRRERAAAPATATPPPAGTPILTVSGLSMTYRTTSMVSRATAKQAVRDVSFEIAEGESLGLIGETGSGKTTIARCILGLQTATGGTIRLGDLDVSDHRRLSAKERRRAARLVQVVFQDPYSSLNPMLTIGAALEEAIAVGGTGQSAGELLEMIGLPASYAGRRPSALSGGQRQRVAIARALAVRPRLLICDEPVAALDVSVQAQILELLRQIRRAHGTSMLFITHDLSVVRQMTDRAIVLRHGEIVESGDTAQVLDNPRHPYTVSLVESVPGHQ</sequence>
<dbReference type="Pfam" id="PF00005">
    <property type="entry name" value="ABC_tran"/>
    <property type="match status" value="2"/>
</dbReference>
<dbReference type="FunFam" id="3.40.50.300:FF:000016">
    <property type="entry name" value="Oligopeptide ABC transporter ATP-binding component"/>
    <property type="match status" value="1"/>
</dbReference>
<dbReference type="InterPro" id="IPR017871">
    <property type="entry name" value="ABC_transporter-like_CS"/>
</dbReference>
<dbReference type="RefSeq" id="WP_185053593.1">
    <property type="nucleotide sequence ID" value="NZ_BAABIX010000008.1"/>
</dbReference>
<dbReference type="Pfam" id="PF08352">
    <property type="entry name" value="oligo_HPY"/>
    <property type="match status" value="2"/>
</dbReference>
<keyword evidence="8" id="KW-1278">Translocase</keyword>
<dbReference type="CDD" id="cd03257">
    <property type="entry name" value="ABC_NikE_OppD_transporters"/>
    <property type="match status" value="2"/>
</dbReference>
<organism evidence="12 13">
    <name type="scientific">Thermocatellispora tengchongensis</name>
    <dbReference type="NCBI Taxonomy" id="1073253"/>
    <lineage>
        <taxon>Bacteria</taxon>
        <taxon>Bacillati</taxon>
        <taxon>Actinomycetota</taxon>
        <taxon>Actinomycetes</taxon>
        <taxon>Streptosporangiales</taxon>
        <taxon>Streptosporangiaceae</taxon>
        <taxon>Thermocatellispora</taxon>
    </lineage>
</organism>
<dbReference type="GO" id="GO:0005886">
    <property type="term" value="C:plasma membrane"/>
    <property type="evidence" value="ECO:0007669"/>
    <property type="project" value="UniProtKB-SubCell"/>
</dbReference>
<dbReference type="PANTHER" id="PTHR43297">
    <property type="entry name" value="OLIGOPEPTIDE TRANSPORT ATP-BINDING PROTEIN APPD"/>
    <property type="match status" value="1"/>
</dbReference>
<dbReference type="Gene3D" id="3.40.50.300">
    <property type="entry name" value="P-loop containing nucleotide triphosphate hydrolases"/>
    <property type="match status" value="2"/>
</dbReference>
<evidence type="ECO:0000256" key="8">
    <source>
        <dbReference type="ARBA" id="ARBA00022967"/>
    </source>
</evidence>
<dbReference type="PANTHER" id="PTHR43297:SF14">
    <property type="entry name" value="ATPASE AAA-TYPE CORE DOMAIN-CONTAINING PROTEIN"/>
    <property type="match status" value="1"/>
</dbReference>
<evidence type="ECO:0000256" key="10">
    <source>
        <dbReference type="SAM" id="MobiDB-lite"/>
    </source>
</evidence>
<keyword evidence="7 12" id="KW-0067">ATP-binding</keyword>
<dbReference type="PROSITE" id="PS50893">
    <property type="entry name" value="ABC_TRANSPORTER_2"/>
    <property type="match status" value="2"/>
</dbReference>
<keyword evidence="6" id="KW-0547">Nucleotide-binding</keyword>
<dbReference type="NCBIfam" id="TIGR01727">
    <property type="entry name" value="oligo_HPY"/>
    <property type="match status" value="1"/>
</dbReference>
<proteinExistence type="inferred from homology"/>
<dbReference type="InterPro" id="IPR013563">
    <property type="entry name" value="Oligopep_ABC_C"/>
</dbReference>
<name>A0A840PKY7_9ACTN</name>
<protein>
    <submittedName>
        <fullName evidence="12">Peptide/nickel transport system ATP-binding protein</fullName>
    </submittedName>
</protein>
<dbReference type="Proteomes" id="UP000578449">
    <property type="component" value="Unassembled WGS sequence"/>
</dbReference>
<keyword evidence="4" id="KW-1003">Cell membrane</keyword>
<evidence type="ECO:0000256" key="7">
    <source>
        <dbReference type="ARBA" id="ARBA00022840"/>
    </source>
</evidence>
<comment type="similarity">
    <text evidence="2">Belongs to the ABC transporter superfamily.</text>
</comment>
<evidence type="ECO:0000256" key="9">
    <source>
        <dbReference type="ARBA" id="ARBA00023136"/>
    </source>
</evidence>
<evidence type="ECO:0000256" key="1">
    <source>
        <dbReference type="ARBA" id="ARBA00004202"/>
    </source>
</evidence>
<dbReference type="GO" id="GO:0015833">
    <property type="term" value="P:peptide transport"/>
    <property type="evidence" value="ECO:0007669"/>
    <property type="project" value="InterPro"/>
</dbReference>
<gene>
    <name evidence="12" type="ORF">HNP84_006466</name>
</gene>
<evidence type="ECO:0000256" key="5">
    <source>
        <dbReference type="ARBA" id="ARBA00022519"/>
    </source>
</evidence>
<dbReference type="PROSITE" id="PS00211">
    <property type="entry name" value="ABC_TRANSPORTER_1"/>
    <property type="match status" value="2"/>
</dbReference>
<accession>A0A840PKY7</accession>
<comment type="caution">
    <text evidence="12">The sequence shown here is derived from an EMBL/GenBank/DDBJ whole genome shotgun (WGS) entry which is preliminary data.</text>
</comment>
<keyword evidence="5" id="KW-0997">Cell inner membrane</keyword>
<dbReference type="InterPro" id="IPR003439">
    <property type="entry name" value="ABC_transporter-like_ATP-bd"/>
</dbReference>
<evidence type="ECO:0000256" key="4">
    <source>
        <dbReference type="ARBA" id="ARBA00022475"/>
    </source>
</evidence>
<dbReference type="InterPro" id="IPR027417">
    <property type="entry name" value="P-loop_NTPase"/>
</dbReference>
<evidence type="ECO:0000259" key="11">
    <source>
        <dbReference type="PROSITE" id="PS50893"/>
    </source>
</evidence>
<feature type="domain" description="ABC transporter" evidence="11">
    <location>
        <begin position="352"/>
        <end position="588"/>
    </location>
</feature>
<dbReference type="AlphaFoldDB" id="A0A840PKY7"/>
<dbReference type="GO" id="GO:0016887">
    <property type="term" value="F:ATP hydrolysis activity"/>
    <property type="evidence" value="ECO:0007669"/>
    <property type="project" value="InterPro"/>
</dbReference>
<keyword evidence="9" id="KW-0472">Membrane</keyword>
<dbReference type="InterPro" id="IPR003593">
    <property type="entry name" value="AAA+_ATPase"/>
</dbReference>
<dbReference type="NCBIfam" id="NF008453">
    <property type="entry name" value="PRK11308.1"/>
    <property type="match status" value="2"/>
</dbReference>
<evidence type="ECO:0000256" key="3">
    <source>
        <dbReference type="ARBA" id="ARBA00022448"/>
    </source>
</evidence>
<evidence type="ECO:0000256" key="6">
    <source>
        <dbReference type="ARBA" id="ARBA00022741"/>
    </source>
</evidence>
<keyword evidence="3" id="KW-0813">Transport</keyword>
<reference evidence="12 13" key="1">
    <citation type="submission" date="2020-08" db="EMBL/GenBank/DDBJ databases">
        <title>Genomic Encyclopedia of Type Strains, Phase IV (KMG-IV): sequencing the most valuable type-strain genomes for metagenomic binning, comparative biology and taxonomic classification.</title>
        <authorList>
            <person name="Goeker M."/>
        </authorList>
    </citation>
    <scope>NUCLEOTIDE SEQUENCE [LARGE SCALE GENOMIC DNA]</scope>
    <source>
        <strain evidence="12 13">DSM 45615</strain>
    </source>
</reference>
<evidence type="ECO:0000313" key="13">
    <source>
        <dbReference type="Proteomes" id="UP000578449"/>
    </source>
</evidence>
<dbReference type="NCBIfam" id="NF007739">
    <property type="entry name" value="PRK10419.1"/>
    <property type="match status" value="2"/>
</dbReference>
<dbReference type="InterPro" id="IPR050388">
    <property type="entry name" value="ABC_Ni/Peptide_Import"/>
</dbReference>
<evidence type="ECO:0000313" key="12">
    <source>
        <dbReference type="EMBL" id="MBB5136715.1"/>
    </source>
</evidence>
<evidence type="ECO:0000256" key="2">
    <source>
        <dbReference type="ARBA" id="ARBA00005417"/>
    </source>
</evidence>
<feature type="region of interest" description="Disordered" evidence="10">
    <location>
        <begin position="322"/>
        <end position="341"/>
    </location>
</feature>
<dbReference type="SMART" id="SM00382">
    <property type="entry name" value="AAA"/>
    <property type="match status" value="2"/>
</dbReference>
<comment type="subcellular location">
    <subcellularLocation>
        <location evidence="1">Cell membrane</location>
        <topology evidence="1">Peripheral membrane protein</topology>
    </subcellularLocation>
</comment>
<dbReference type="EMBL" id="JACHGN010000015">
    <property type="protein sequence ID" value="MBB5136715.1"/>
    <property type="molecule type" value="Genomic_DNA"/>
</dbReference>
<dbReference type="GO" id="GO:0005524">
    <property type="term" value="F:ATP binding"/>
    <property type="evidence" value="ECO:0007669"/>
    <property type="project" value="UniProtKB-KW"/>
</dbReference>
<dbReference type="SUPFAM" id="SSF52540">
    <property type="entry name" value="P-loop containing nucleoside triphosphate hydrolases"/>
    <property type="match status" value="2"/>
</dbReference>